<accession>A0A146LXP1</accession>
<protein>
    <submittedName>
        <fullName evidence="1">Uncharacterized protein</fullName>
    </submittedName>
</protein>
<evidence type="ECO:0000313" key="1">
    <source>
        <dbReference type="EMBL" id="JAQ11407.1"/>
    </source>
</evidence>
<proteinExistence type="predicted"/>
<reference evidence="1" key="1">
    <citation type="journal article" date="2016" name="Gigascience">
        <title>De novo construction of an expanded transcriptome assembly for the western tarnished plant bug, Lygus hesperus.</title>
        <authorList>
            <person name="Tassone E.E."/>
            <person name="Geib S.M."/>
            <person name="Hall B."/>
            <person name="Fabrick J.A."/>
            <person name="Brent C.S."/>
            <person name="Hull J.J."/>
        </authorList>
    </citation>
    <scope>NUCLEOTIDE SEQUENCE</scope>
</reference>
<organism evidence="1">
    <name type="scientific">Lygus hesperus</name>
    <name type="common">Western plant bug</name>
    <dbReference type="NCBI Taxonomy" id="30085"/>
    <lineage>
        <taxon>Eukaryota</taxon>
        <taxon>Metazoa</taxon>
        <taxon>Ecdysozoa</taxon>
        <taxon>Arthropoda</taxon>
        <taxon>Hexapoda</taxon>
        <taxon>Insecta</taxon>
        <taxon>Pterygota</taxon>
        <taxon>Neoptera</taxon>
        <taxon>Paraneoptera</taxon>
        <taxon>Hemiptera</taxon>
        <taxon>Heteroptera</taxon>
        <taxon>Panheteroptera</taxon>
        <taxon>Cimicomorpha</taxon>
        <taxon>Miridae</taxon>
        <taxon>Mirini</taxon>
        <taxon>Lygus</taxon>
    </lineage>
</organism>
<name>A0A146LXP1_LYGHE</name>
<gene>
    <name evidence="1" type="ORF">g.31146</name>
</gene>
<dbReference type="AlphaFoldDB" id="A0A146LXP1"/>
<dbReference type="EMBL" id="GDHC01007222">
    <property type="protein sequence ID" value="JAQ11407.1"/>
    <property type="molecule type" value="Transcribed_RNA"/>
</dbReference>
<sequence length="437" mass="49024">MVDAPSLVHGSEHISSNHLIADKTKISEELMIMGLTVGQPPLLVVAMPVKWLLAFGADEMLNVPMFSQSCDNSFFNRTSACATDRNSHFIVAPQTVQFIQIIGSIARPAFHFSGIRVQLNPASSAIEVVRVVHFPAEFQRFVVNETVALVTAVLLVTASSCISATVVAESLPIVTHKSQLGQFFIAALAPEAAGVPIGVHSLDDPSDDEISAFAATRCKENVEVVFAILPPFKLVEGSIWEGSEALSTHEALCMPEVSRRVDDLLMRLKPLPAPGAGHVTQRHVIHIVSLFRLFIFGRLHVLPLLFRDGDGRHEVYLVVVDGLRNDHPFLFHPPEEQLGVVQRQEVHRRRRQVRVPLRHVQVRRGNIRKKWGNKQRDNPFNGSSSKSTRVFRIRLFFREHSTNRRITRRNERIATDWGRQLIWNQQGMNSAIQGRQM</sequence>